<keyword evidence="1" id="KW-0175">Coiled coil</keyword>
<proteinExistence type="predicted"/>
<feature type="coiled-coil region" evidence="1">
    <location>
        <begin position="19"/>
        <end position="46"/>
    </location>
</feature>
<keyword evidence="3" id="KW-1185">Reference proteome</keyword>
<reference evidence="2" key="1">
    <citation type="journal article" date="2020" name="Stud. Mycol.">
        <title>101 Dothideomycetes genomes: a test case for predicting lifestyles and emergence of pathogens.</title>
        <authorList>
            <person name="Haridas S."/>
            <person name="Albert R."/>
            <person name="Binder M."/>
            <person name="Bloem J."/>
            <person name="Labutti K."/>
            <person name="Salamov A."/>
            <person name="Andreopoulos B."/>
            <person name="Baker S."/>
            <person name="Barry K."/>
            <person name="Bills G."/>
            <person name="Bluhm B."/>
            <person name="Cannon C."/>
            <person name="Castanera R."/>
            <person name="Culley D."/>
            <person name="Daum C."/>
            <person name="Ezra D."/>
            <person name="Gonzalez J."/>
            <person name="Henrissat B."/>
            <person name="Kuo A."/>
            <person name="Liang C."/>
            <person name="Lipzen A."/>
            <person name="Lutzoni F."/>
            <person name="Magnuson J."/>
            <person name="Mondo S."/>
            <person name="Nolan M."/>
            <person name="Ohm R."/>
            <person name="Pangilinan J."/>
            <person name="Park H.-J."/>
            <person name="Ramirez L."/>
            <person name="Alfaro M."/>
            <person name="Sun H."/>
            <person name="Tritt A."/>
            <person name="Yoshinaga Y."/>
            <person name="Zwiers L.-H."/>
            <person name="Turgeon B."/>
            <person name="Goodwin S."/>
            <person name="Spatafora J."/>
            <person name="Crous P."/>
            <person name="Grigoriev I."/>
        </authorList>
    </citation>
    <scope>NUCLEOTIDE SEQUENCE</scope>
    <source>
        <strain evidence="2">CBS 260.36</strain>
    </source>
</reference>
<evidence type="ECO:0000313" key="3">
    <source>
        <dbReference type="Proteomes" id="UP000799439"/>
    </source>
</evidence>
<dbReference type="Proteomes" id="UP000799439">
    <property type="component" value="Unassembled WGS sequence"/>
</dbReference>
<dbReference type="EMBL" id="ML996086">
    <property type="protein sequence ID" value="KAF2152786.1"/>
    <property type="molecule type" value="Genomic_DNA"/>
</dbReference>
<sequence length="108" mass="12787">MYQDIYSSLIPVQKPTDQLDALRKEVSHLRRRLRDLEQTIRRKESEISFNRGIVQTTQDLVRKDQLNREIRFASVFIARRRRDVREVEATIALRSDEVQAVQAVQGHQ</sequence>
<comment type="caution">
    <text evidence="2">The sequence shown here is derived from an EMBL/GenBank/DDBJ whole genome shotgun (WGS) entry which is preliminary data.</text>
</comment>
<gene>
    <name evidence="2" type="ORF">K461DRAFT_268674</name>
</gene>
<dbReference type="AlphaFoldDB" id="A0A9P4MMI8"/>
<protein>
    <submittedName>
        <fullName evidence="2">Uncharacterized protein</fullName>
    </submittedName>
</protein>
<accession>A0A9P4MMI8</accession>
<organism evidence="2 3">
    <name type="scientific">Myriangium duriaei CBS 260.36</name>
    <dbReference type="NCBI Taxonomy" id="1168546"/>
    <lineage>
        <taxon>Eukaryota</taxon>
        <taxon>Fungi</taxon>
        <taxon>Dikarya</taxon>
        <taxon>Ascomycota</taxon>
        <taxon>Pezizomycotina</taxon>
        <taxon>Dothideomycetes</taxon>
        <taxon>Dothideomycetidae</taxon>
        <taxon>Myriangiales</taxon>
        <taxon>Myriangiaceae</taxon>
        <taxon>Myriangium</taxon>
    </lineage>
</organism>
<evidence type="ECO:0000256" key="1">
    <source>
        <dbReference type="SAM" id="Coils"/>
    </source>
</evidence>
<evidence type="ECO:0000313" key="2">
    <source>
        <dbReference type="EMBL" id="KAF2152786.1"/>
    </source>
</evidence>
<name>A0A9P4MMI8_9PEZI</name>